<reference evidence="2 4" key="1">
    <citation type="submission" date="2015-07" db="EMBL/GenBank/DDBJ databases">
        <authorList>
            <person name="Cajimat M.N.B."/>
            <person name="Milazzo M.L."/>
            <person name="Fulhorst C.F."/>
        </authorList>
    </citation>
    <scope>NUCLEOTIDE SEQUENCE [LARGE SCALE GENOMIC DNA]</scope>
    <source>
        <strain evidence="2">Single colony</strain>
    </source>
</reference>
<dbReference type="InterPro" id="IPR014752">
    <property type="entry name" value="Arrestin-like_C"/>
</dbReference>
<evidence type="ECO:0000313" key="5">
    <source>
        <dbReference type="Proteomes" id="UP000239560"/>
    </source>
</evidence>
<organism evidence="2 4">
    <name type="scientific">Rhodotorula toruloides</name>
    <name type="common">Yeast</name>
    <name type="synonym">Rhodosporidium toruloides</name>
    <dbReference type="NCBI Taxonomy" id="5286"/>
    <lineage>
        <taxon>Eukaryota</taxon>
        <taxon>Fungi</taxon>
        <taxon>Dikarya</taxon>
        <taxon>Basidiomycota</taxon>
        <taxon>Pucciniomycotina</taxon>
        <taxon>Microbotryomycetes</taxon>
        <taxon>Sporidiobolales</taxon>
        <taxon>Sporidiobolaceae</taxon>
        <taxon>Rhodotorula</taxon>
    </lineage>
</organism>
<evidence type="ECO:0000259" key="1">
    <source>
        <dbReference type="Pfam" id="PF00339"/>
    </source>
</evidence>
<dbReference type="Proteomes" id="UP000239560">
    <property type="component" value="Unassembled WGS sequence"/>
</dbReference>
<dbReference type="Pfam" id="PF00339">
    <property type="entry name" value="Arrestin_N"/>
    <property type="match status" value="1"/>
</dbReference>
<keyword evidence="4" id="KW-1185">Reference proteome</keyword>
<evidence type="ECO:0000313" key="3">
    <source>
        <dbReference type="EMBL" id="PRQ74945.1"/>
    </source>
</evidence>
<protein>
    <submittedName>
        <fullName evidence="2 3">Proteophosphoglycan 5</fullName>
    </submittedName>
</protein>
<accession>A0A0K3CHW7</accession>
<proteinExistence type="predicted"/>
<dbReference type="AlphaFoldDB" id="A0A0K3CHW7"/>
<dbReference type="InterPro" id="IPR014756">
    <property type="entry name" value="Ig_E-set"/>
</dbReference>
<dbReference type="Proteomes" id="UP000199069">
    <property type="component" value="Unassembled WGS sequence"/>
</dbReference>
<dbReference type="EMBL" id="LCTV02000005">
    <property type="protein sequence ID" value="PRQ74945.1"/>
    <property type="molecule type" value="Genomic_DNA"/>
</dbReference>
<feature type="domain" description="Arrestin-like N-terminal" evidence="1">
    <location>
        <begin position="335"/>
        <end position="378"/>
    </location>
</feature>
<sequence length="722" mass="78332">MGTYMARGRAAGLGAAMRAPAVARRATWRVDWIKRACMVTYAVRVGVSEWPSPVVPRSIKRTESTPGCCRPLIRAASPDPPAIVLVVGALAYNACARCNSAQIVLAVRPHAQRRREARRDVRSLDEEEQASLSRSHRLLMAWTGVLWRSSVAAFHAIPGLAIHSRRSISRPHFDSFPRPPAAVAAFPLVRLQPRKPIRSFDYSSPLSSTSSASIACVVSSRRPTRRASRSSLLLSLALTRTAHHTHQRRAAMLASLFSSPTVKVTLNQDEIFVHPVDEDYPTQDPVLRGTTLLSLPSRKAVKRIKVVLEGLCDVQAAGAGNPYETTLVLRKELETDLGEFFDEGNHAFNFAFIIPSTTPVSQRCIYGRTRYYVKATVEFDGVLSGSVSSPSVAFWVCGNPSPPGELPSTTDLSFQHFSEDLGPVGVGVSSPHLTVAALVNIRLSLLGPVVPVTIVSVNGIITQTFEVSYADGRIARPKPKAHVLTKVDQKASPSLVVPIHNPATCTEEPGQLDEGAIPAQTNPPVPAPSFRPVSKCCTPHPDVPVPDPTPLVHLKAGQEFHHARICRVPTDDHVRPSTLDGSRGTKIRVSHVLSVEVRYKKDGSDEEMVLTMGKPVTITSCCCLVDSLFLPAYSADNATPTITEPIKNHCLCNLTTKSLLDRDGEQLRRAGAIEKPVTERSLGVGREDKSPAWTSGLGEYGSACFVRQDSGFEESGDVLVET</sequence>
<reference evidence="3 5" key="2">
    <citation type="journal article" date="2018" name="Elife">
        <title>Functional genomics of lipid metabolism in the oleaginous yeast Rhodosporidium toruloides.</title>
        <authorList>
            <person name="Coradetti S.T."/>
            <person name="Pinel D."/>
            <person name="Geiselman G."/>
            <person name="Ito M."/>
            <person name="Mondo S."/>
            <person name="Reilly M.C."/>
            <person name="Cheng Y.F."/>
            <person name="Bauer S."/>
            <person name="Grigoriev I."/>
            <person name="Gladden J.M."/>
            <person name="Simmons B.A."/>
            <person name="Brem R."/>
            <person name="Arkin A.P."/>
            <person name="Skerker J.M."/>
        </authorList>
    </citation>
    <scope>NUCLEOTIDE SEQUENCE [LARGE SCALE GENOMIC DNA]</scope>
    <source>
        <strain evidence="3 5">NBRC 0880</strain>
    </source>
</reference>
<evidence type="ECO:0000313" key="2">
    <source>
        <dbReference type="EMBL" id="CTR06781.1"/>
    </source>
</evidence>
<dbReference type="InterPro" id="IPR011021">
    <property type="entry name" value="Arrestin-like_N"/>
</dbReference>
<gene>
    <name evidence="2" type="primary">FGENESH: predicted gene_5.187</name>
    <name evidence="3" type="ORF">AAT19DRAFT_13967</name>
    <name evidence="2" type="ORF">BN2166_0026420</name>
</gene>
<dbReference type="Gene3D" id="2.60.40.640">
    <property type="match status" value="1"/>
</dbReference>
<name>A0A0K3CHW7_RHOTO</name>
<dbReference type="SUPFAM" id="SSF81296">
    <property type="entry name" value="E set domains"/>
    <property type="match status" value="1"/>
</dbReference>
<dbReference type="EMBL" id="CWKI01000005">
    <property type="protein sequence ID" value="CTR06781.1"/>
    <property type="molecule type" value="Genomic_DNA"/>
</dbReference>
<dbReference type="OMA" id="FHHARIC"/>
<evidence type="ECO:0000313" key="4">
    <source>
        <dbReference type="Proteomes" id="UP000199069"/>
    </source>
</evidence>
<dbReference type="OrthoDB" id="2586454at2759"/>